<accession>A0A060HN35</accession>
<feature type="domain" description="AbiEi antitoxin C-terminal" evidence="1">
    <location>
        <begin position="90"/>
        <end position="216"/>
    </location>
</feature>
<proteinExistence type="predicted"/>
<dbReference type="InterPro" id="IPR025159">
    <property type="entry name" value="AbiEi_N"/>
</dbReference>
<evidence type="ECO:0000259" key="2">
    <source>
        <dbReference type="Pfam" id="PF13338"/>
    </source>
</evidence>
<evidence type="ECO:0000313" key="3">
    <source>
        <dbReference type="EMBL" id="AIC16585.1"/>
    </source>
</evidence>
<dbReference type="EMBL" id="CP007536">
    <property type="protein sequence ID" value="AIC16585.1"/>
    <property type="molecule type" value="Genomic_DNA"/>
</dbReference>
<dbReference type="RefSeq" id="WP_075055319.1">
    <property type="nucleotide sequence ID" value="NZ_CP007536.1"/>
</dbReference>
<feature type="domain" description="AbiEi antitoxin N-terminal" evidence="2">
    <location>
        <begin position="15"/>
        <end position="66"/>
    </location>
</feature>
<name>A0A060HN35_9ARCH</name>
<dbReference type="Pfam" id="PF09407">
    <property type="entry name" value="AbiEi_1"/>
    <property type="match status" value="1"/>
</dbReference>
<dbReference type="GeneID" id="74947564"/>
<evidence type="ECO:0000259" key="1">
    <source>
        <dbReference type="Pfam" id="PF09407"/>
    </source>
</evidence>
<evidence type="ECO:0000313" key="4">
    <source>
        <dbReference type="Proteomes" id="UP000027093"/>
    </source>
</evidence>
<dbReference type="KEGG" id="nvn:NVIE_023270"/>
<dbReference type="Pfam" id="PF13338">
    <property type="entry name" value="AbiEi_4"/>
    <property type="match status" value="1"/>
</dbReference>
<dbReference type="OrthoDB" id="350054at2157"/>
<reference evidence="3 4" key="1">
    <citation type="journal article" date="2014" name="Int. J. Syst. Evol. Microbiol.">
        <title>Nitrososphaera viennensis gen. nov., sp. nov., an aerobic and mesophilic, ammonia-oxidizing archaeon from soil and a member of the archaeal phylum Thaumarchaeota.</title>
        <authorList>
            <person name="Stieglmeier M."/>
            <person name="Klingl A."/>
            <person name="Alves R.J."/>
            <person name="Rittmann S.K."/>
            <person name="Melcher M."/>
            <person name="Leisch N."/>
            <person name="Schleper C."/>
        </authorList>
    </citation>
    <scope>NUCLEOTIDE SEQUENCE [LARGE SCALE GENOMIC DNA]</scope>
    <source>
        <strain evidence="3">EN76</strain>
    </source>
</reference>
<dbReference type="Proteomes" id="UP000027093">
    <property type="component" value="Chromosome"/>
</dbReference>
<dbReference type="AlphaFoldDB" id="A0A060HN35"/>
<organism evidence="3 4">
    <name type="scientific">Nitrososphaera viennensis EN76</name>
    <dbReference type="NCBI Taxonomy" id="926571"/>
    <lineage>
        <taxon>Archaea</taxon>
        <taxon>Nitrososphaerota</taxon>
        <taxon>Nitrososphaeria</taxon>
        <taxon>Nitrososphaerales</taxon>
        <taxon>Nitrososphaeraceae</taxon>
        <taxon>Nitrososphaera</taxon>
    </lineage>
</organism>
<gene>
    <name evidence="3" type="ORF">NVIE_023270</name>
</gene>
<protein>
    <submittedName>
        <fullName evidence="3">Transcriptional regulator</fullName>
    </submittedName>
</protein>
<keyword evidence="4" id="KW-1185">Reference proteome</keyword>
<sequence>MSTQHLKLGAQELRLLFTLEKENKSIFSMRDAKKILGTSDASVWNVIYRLKKKKRIEEIERGKYLLIPARAGYEGLWSEVPFLILPNILNEYYVGFYSALNYWGMTEQVPRVVFVATTKRRRDLEYGPNLFKFVKLSKTRFFGFEEGEMAGTKFKISSREKTVLDCLMYPKYCGGIDEVVKGIWEAKSELDFDKLLEYAKRLGISVVTRRLGYVLEVLNIKKEVADRIASSKFKGFMWLDPLGPKKVIGYSKKYGLIINRSEKELKQWMGY</sequence>
<dbReference type="HOGENOM" id="CLU_082323_0_0_2"/>
<dbReference type="InterPro" id="IPR018547">
    <property type="entry name" value="AbiEi_C"/>
</dbReference>
<dbReference type="STRING" id="926571.NVIE_023270"/>